<dbReference type="EMBL" id="BAABME010026820">
    <property type="protein sequence ID" value="GAA0174582.1"/>
    <property type="molecule type" value="Genomic_DNA"/>
</dbReference>
<dbReference type="Proteomes" id="UP001454036">
    <property type="component" value="Unassembled WGS sequence"/>
</dbReference>
<evidence type="ECO:0000313" key="2">
    <source>
        <dbReference type="Proteomes" id="UP001454036"/>
    </source>
</evidence>
<protein>
    <submittedName>
        <fullName evidence="1">Uncharacterized protein</fullName>
    </submittedName>
</protein>
<accession>A0AAV3RJV7</accession>
<evidence type="ECO:0000313" key="1">
    <source>
        <dbReference type="EMBL" id="GAA0174582.1"/>
    </source>
</evidence>
<keyword evidence="2" id="KW-1185">Reference proteome</keyword>
<sequence>MASFQAFTRFSLQNLSSQDDELRASFSKARHVREAQCSVVPPEVHDRLVAVRRALVESYSKLQHETKAIGRVERAGHTCRGPALTSDCSGVCDRWSRSGADRVYAEDHFLGGEYREGPGDSGGAVRHKA</sequence>
<comment type="caution">
    <text evidence="1">The sequence shown here is derived from an EMBL/GenBank/DDBJ whole genome shotgun (WGS) entry which is preliminary data.</text>
</comment>
<name>A0AAV3RJV7_LITER</name>
<proteinExistence type="predicted"/>
<reference evidence="1 2" key="1">
    <citation type="submission" date="2024-01" db="EMBL/GenBank/DDBJ databases">
        <title>The complete chloroplast genome sequence of Lithospermum erythrorhizon: insights into the phylogenetic relationship among Boraginaceae species and the maternal lineages of purple gromwells.</title>
        <authorList>
            <person name="Okada T."/>
            <person name="Watanabe K."/>
        </authorList>
    </citation>
    <scope>NUCLEOTIDE SEQUENCE [LARGE SCALE GENOMIC DNA]</scope>
</reference>
<dbReference type="AlphaFoldDB" id="A0AAV3RJV7"/>
<organism evidence="1 2">
    <name type="scientific">Lithospermum erythrorhizon</name>
    <name type="common">Purple gromwell</name>
    <name type="synonym">Lithospermum officinale var. erythrorhizon</name>
    <dbReference type="NCBI Taxonomy" id="34254"/>
    <lineage>
        <taxon>Eukaryota</taxon>
        <taxon>Viridiplantae</taxon>
        <taxon>Streptophyta</taxon>
        <taxon>Embryophyta</taxon>
        <taxon>Tracheophyta</taxon>
        <taxon>Spermatophyta</taxon>
        <taxon>Magnoliopsida</taxon>
        <taxon>eudicotyledons</taxon>
        <taxon>Gunneridae</taxon>
        <taxon>Pentapetalae</taxon>
        <taxon>asterids</taxon>
        <taxon>lamiids</taxon>
        <taxon>Boraginales</taxon>
        <taxon>Boraginaceae</taxon>
        <taxon>Boraginoideae</taxon>
        <taxon>Lithospermeae</taxon>
        <taxon>Lithospermum</taxon>
    </lineage>
</organism>
<gene>
    <name evidence="1" type="ORF">LIER_41741</name>
</gene>